<dbReference type="Pfam" id="PF03354">
    <property type="entry name" value="TerL_ATPase"/>
    <property type="match status" value="1"/>
</dbReference>
<dbReference type="InterPro" id="IPR005021">
    <property type="entry name" value="Terminase_largesu-like"/>
</dbReference>
<proteinExistence type="predicted"/>
<dbReference type="GO" id="GO:0004519">
    <property type="term" value="F:endonuclease activity"/>
    <property type="evidence" value="ECO:0007669"/>
    <property type="project" value="UniProtKB-KW"/>
</dbReference>
<dbReference type="Pfam" id="PF20441">
    <property type="entry name" value="TerL_nuclease"/>
    <property type="match status" value="1"/>
</dbReference>
<dbReference type="EMBL" id="JBHRVQ010000001">
    <property type="protein sequence ID" value="MFC3388125.1"/>
    <property type="molecule type" value="Genomic_DNA"/>
</dbReference>
<feature type="domain" description="Terminase large subunit-like ATPase" evidence="1">
    <location>
        <begin position="66"/>
        <end position="234"/>
    </location>
</feature>
<dbReference type="Gene3D" id="3.40.50.300">
    <property type="entry name" value="P-loop containing nucleotide triphosphate hydrolases"/>
    <property type="match status" value="1"/>
</dbReference>
<keyword evidence="3" id="KW-0255">Endonuclease</keyword>
<sequence length="545" mass="63368">MIQHRFFDDYVKAWKTGKIVLNKERILLIAYLEKNIMTRDDLYFDEQKIDDYIAYTEKFFFKTAAYQRFIVPFIFLYEEDTGEPYFDEFFITIGRGGGKNGFLSSLGGFLISDLHGVENYDISIVANSEDQARTSFDEVHKMIYDNSLDDIYYNKKSIIRNYDTNSTLRFRTSNAKTKDGGREGAIFYDEIHFFENGEIVDVFSGGLGKVSGGREFKVGTNGTLREGYYDEMLKRSMAILKGEVLDERLFPFISRLDNVKEMEKPELWSKANPMLDEDTSYARILQGKIMRDYKKLKRAPSGRLAFISKRMNLPEVDMQKSVASKDEMDATARPIPDTTYMPGVFSLDFASIRDFAAVGALFKDNNTGDYIWKTHSFALRNYLDAAKLEPPIEEWAHEGLLTILEEPSINPRHVVNWFVEMREETGINIICADNYKMEFIRPLLEAEGFEVNTIRNPRASHALLSSRVEDMFANHKIIYGENPLMRWYTWNVYVNVKKDGNREYLKKDEHRRKTDGFMALIHALYLSAEHLDIEESEFMLDELVF</sequence>
<organism evidence="3 4">
    <name type="scientific">Salinicoccus sesuvii</name>
    <dbReference type="NCBI Taxonomy" id="868281"/>
    <lineage>
        <taxon>Bacteria</taxon>
        <taxon>Bacillati</taxon>
        <taxon>Bacillota</taxon>
        <taxon>Bacilli</taxon>
        <taxon>Bacillales</taxon>
        <taxon>Staphylococcaceae</taxon>
        <taxon>Salinicoccus</taxon>
    </lineage>
</organism>
<gene>
    <name evidence="3" type="ORF">ACFOEO_06040</name>
</gene>
<keyword evidence="3" id="KW-0378">Hydrolase</keyword>
<evidence type="ECO:0000259" key="1">
    <source>
        <dbReference type="Pfam" id="PF03354"/>
    </source>
</evidence>
<feature type="domain" description="Terminase large subunit-like endonuclease" evidence="2">
    <location>
        <begin position="244"/>
        <end position="529"/>
    </location>
</feature>
<protein>
    <submittedName>
        <fullName evidence="3">Terminase TerL endonuclease subunit</fullName>
    </submittedName>
</protein>
<keyword evidence="4" id="KW-1185">Reference proteome</keyword>
<keyword evidence="3" id="KW-0540">Nuclease</keyword>
<dbReference type="PANTHER" id="PTHR41287:SF1">
    <property type="entry name" value="PROTEIN YMFN"/>
    <property type="match status" value="1"/>
</dbReference>
<evidence type="ECO:0000313" key="3">
    <source>
        <dbReference type="EMBL" id="MFC3388125.1"/>
    </source>
</evidence>
<comment type="caution">
    <text evidence="3">The sequence shown here is derived from an EMBL/GenBank/DDBJ whole genome shotgun (WGS) entry which is preliminary data.</text>
</comment>
<dbReference type="Proteomes" id="UP001595637">
    <property type="component" value="Unassembled WGS sequence"/>
</dbReference>
<reference evidence="4" key="1">
    <citation type="journal article" date="2019" name="Int. J. Syst. Evol. Microbiol.">
        <title>The Global Catalogue of Microorganisms (GCM) 10K type strain sequencing project: providing services to taxonomists for standard genome sequencing and annotation.</title>
        <authorList>
            <consortium name="The Broad Institute Genomics Platform"/>
            <consortium name="The Broad Institute Genome Sequencing Center for Infectious Disease"/>
            <person name="Wu L."/>
            <person name="Ma J."/>
        </authorList>
    </citation>
    <scope>NUCLEOTIDE SEQUENCE [LARGE SCALE GENOMIC DNA]</scope>
    <source>
        <strain evidence="4">CCM 7756</strain>
    </source>
</reference>
<evidence type="ECO:0000313" key="4">
    <source>
        <dbReference type="Proteomes" id="UP001595637"/>
    </source>
</evidence>
<dbReference type="RefSeq" id="WP_380653119.1">
    <property type="nucleotide sequence ID" value="NZ_JBHRVQ010000001.1"/>
</dbReference>
<dbReference type="InterPro" id="IPR046461">
    <property type="entry name" value="TerL_ATPase"/>
</dbReference>
<dbReference type="PANTHER" id="PTHR41287">
    <property type="match status" value="1"/>
</dbReference>
<evidence type="ECO:0000259" key="2">
    <source>
        <dbReference type="Pfam" id="PF20441"/>
    </source>
</evidence>
<accession>A0ABV7N3F9</accession>
<dbReference type="InterPro" id="IPR027417">
    <property type="entry name" value="P-loop_NTPase"/>
</dbReference>
<dbReference type="InterPro" id="IPR046462">
    <property type="entry name" value="TerL_nuclease"/>
</dbReference>
<name>A0ABV7N3F9_9STAP</name>